<sequence>MANKLKQPSLTKPSLTPPHLARQHSYSTRQDNIHHSDATSVLSNISSRRSTPPRSPDERPQSDRRESWEDCKLKREGYVSFPDFDRLRAMGEGKKV</sequence>
<organism evidence="2 3">
    <name type="scientific">Zymoseptoria tritici ST99CH_1A5</name>
    <dbReference type="NCBI Taxonomy" id="1276529"/>
    <lineage>
        <taxon>Eukaryota</taxon>
        <taxon>Fungi</taxon>
        <taxon>Dikarya</taxon>
        <taxon>Ascomycota</taxon>
        <taxon>Pezizomycotina</taxon>
        <taxon>Dothideomycetes</taxon>
        <taxon>Dothideomycetidae</taxon>
        <taxon>Mycosphaerellales</taxon>
        <taxon>Mycosphaerellaceae</taxon>
        <taxon>Zymoseptoria</taxon>
    </lineage>
</organism>
<evidence type="ECO:0000256" key="1">
    <source>
        <dbReference type="SAM" id="MobiDB-lite"/>
    </source>
</evidence>
<protein>
    <submittedName>
        <fullName evidence="2">Uncharacterized protein</fullName>
    </submittedName>
</protein>
<name>A0A1Y6LUK3_ZYMTR</name>
<evidence type="ECO:0000313" key="2">
    <source>
        <dbReference type="EMBL" id="SMY27309.1"/>
    </source>
</evidence>
<gene>
    <name evidence="2" type="ORF">ZT1A5_G8753</name>
</gene>
<dbReference type="Proteomes" id="UP000215453">
    <property type="component" value="Chromosome 8"/>
</dbReference>
<evidence type="ECO:0000313" key="3">
    <source>
        <dbReference type="Proteomes" id="UP000215453"/>
    </source>
</evidence>
<feature type="compositionally biased region" description="Basic and acidic residues" evidence="1">
    <location>
        <begin position="55"/>
        <end position="69"/>
    </location>
</feature>
<feature type="compositionally biased region" description="Polar residues" evidence="1">
    <location>
        <begin position="1"/>
        <end position="14"/>
    </location>
</feature>
<feature type="region of interest" description="Disordered" evidence="1">
    <location>
        <begin position="1"/>
        <end position="69"/>
    </location>
</feature>
<accession>A0A1Y6LUK3</accession>
<dbReference type="EMBL" id="LT882683">
    <property type="protein sequence ID" value="SMY27309.1"/>
    <property type="molecule type" value="Genomic_DNA"/>
</dbReference>
<dbReference type="AlphaFoldDB" id="A0A1Y6LUK3"/>
<reference evidence="2 3" key="1">
    <citation type="submission" date="2016-10" db="EMBL/GenBank/DDBJ databases">
        <authorList>
            <person name="Varghese N."/>
        </authorList>
    </citation>
    <scope>NUCLEOTIDE SEQUENCE [LARGE SCALE GENOMIC DNA]</scope>
</reference>
<proteinExistence type="predicted"/>